<protein>
    <submittedName>
        <fullName evidence="1">Uncharacterized protein</fullName>
    </submittedName>
</protein>
<dbReference type="AlphaFoldDB" id="A0AB73C5U5"/>
<organism evidence="1 2">
    <name type="scientific">Fusobacterium necrophorum DJ-2</name>
    <dbReference type="NCBI Taxonomy" id="1441737"/>
    <lineage>
        <taxon>Bacteria</taxon>
        <taxon>Fusobacteriati</taxon>
        <taxon>Fusobacteriota</taxon>
        <taxon>Fusobacteriia</taxon>
        <taxon>Fusobacteriales</taxon>
        <taxon>Fusobacteriaceae</taxon>
        <taxon>Fusobacterium</taxon>
    </lineage>
</organism>
<sequence length="48" mass="5648">MIPSFIFMSFFYIILLFPKKFNVSDLENNFSLPRLDFLVFSCYTGRGA</sequence>
<gene>
    <name evidence="1" type="ORF">FUSO8_00985</name>
</gene>
<dbReference type="Proteomes" id="UP000027058">
    <property type="component" value="Unassembled WGS sequence"/>
</dbReference>
<evidence type="ECO:0000313" key="2">
    <source>
        <dbReference type="Proteomes" id="UP000027058"/>
    </source>
</evidence>
<comment type="caution">
    <text evidence="1">The sequence shown here is derived from an EMBL/GenBank/DDBJ whole genome shotgun (WGS) entry which is preliminary data.</text>
</comment>
<dbReference type="EMBL" id="JAAH01000005">
    <property type="protein sequence ID" value="KDE73527.1"/>
    <property type="molecule type" value="Genomic_DNA"/>
</dbReference>
<proteinExistence type="predicted"/>
<reference evidence="1 2" key="1">
    <citation type="submission" date="2014-01" db="EMBL/GenBank/DDBJ databases">
        <title>Comparative genomics of Fusobacterium necrophorum wild isolates.</title>
        <authorList>
            <person name="Kittichotirat W."/>
            <person name="Bumgarner R.E."/>
            <person name="Lawrence P."/>
        </authorList>
    </citation>
    <scope>NUCLEOTIDE SEQUENCE [LARGE SCALE GENOMIC DNA]</scope>
    <source>
        <strain evidence="1 2">DJ-2</strain>
    </source>
</reference>
<accession>A0AB73C5U5</accession>
<name>A0AB73C5U5_9FUSO</name>
<evidence type="ECO:0000313" key="1">
    <source>
        <dbReference type="EMBL" id="KDE73527.1"/>
    </source>
</evidence>